<comment type="similarity">
    <text evidence="2">Belongs to the ABC-2 integral membrane protein family.</text>
</comment>
<evidence type="ECO:0000259" key="11">
    <source>
        <dbReference type="Pfam" id="PF01061"/>
    </source>
</evidence>
<evidence type="ECO:0000256" key="4">
    <source>
        <dbReference type="ARBA" id="ARBA00022475"/>
    </source>
</evidence>
<dbReference type="RefSeq" id="WP_182979103.1">
    <property type="nucleotide sequence ID" value="NZ_BAABGB010000022.1"/>
</dbReference>
<keyword evidence="5" id="KW-0762">Sugar transport</keyword>
<feature type="transmembrane region" description="Helical" evidence="10">
    <location>
        <begin position="149"/>
        <end position="171"/>
    </location>
</feature>
<evidence type="ECO:0000313" key="13">
    <source>
        <dbReference type="Proteomes" id="UP000577891"/>
    </source>
</evidence>
<comment type="caution">
    <text evidence="12">The sequence shown here is derived from an EMBL/GenBank/DDBJ whole genome shotgun (WGS) entry which is preliminary data.</text>
</comment>
<dbReference type="EMBL" id="JABEQE010000008">
    <property type="protein sequence ID" value="MBB2172556.1"/>
    <property type="molecule type" value="Genomic_DNA"/>
</dbReference>
<reference evidence="12 13" key="1">
    <citation type="submission" date="2020-04" db="EMBL/GenBank/DDBJ databases">
        <title>Description of novel Gluconacetobacter.</title>
        <authorList>
            <person name="Sombolestani A."/>
        </authorList>
    </citation>
    <scope>NUCLEOTIDE SEQUENCE [LARGE SCALE GENOMIC DNA]</scope>
    <source>
        <strain evidence="12 13">LMG 27724</strain>
    </source>
</reference>
<evidence type="ECO:0000256" key="9">
    <source>
        <dbReference type="ARBA" id="ARBA00023136"/>
    </source>
</evidence>
<dbReference type="Pfam" id="PF01061">
    <property type="entry name" value="ABC2_membrane"/>
    <property type="match status" value="1"/>
</dbReference>
<feature type="domain" description="ABC-2 type transporter transmembrane" evidence="11">
    <location>
        <begin position="22"/>
        <end position="229"/>
    </location>
</feature>
<feature type="transmembrane region" description="Helical" evidence="10">
    <location>
        <begin position="68"/>
        <end position="86"/>
    </location>
</feature>
<dbReference type="InterPro" id="IPR013525">
    <property type="entry name" value="ABC2_TM"/>
</dbReference>
<dbReference type="GO" id="GO:0043190">
    <property type="term" value="C:ATP-binding cassette (ABC) transporter complex"/>
    <property type="evidence" value="ECO:0007669"/>
    <property type="project" value="InterPro"/>
</dbReference>
<feature type="transmembrane region" description="Helical" evidence="10">
    <location>
        <begin position="183"/>
        <end position="206"/>
    </location>
</feature>
<evidence type="ECO:0000313" key="12">
    <source>
        <dbReference type="EMBL" id="MBB2172556.1"/>
    </source>
</evidence>
<keyword evidence="13" id="KW-1185">Reference proteome</keyword>
<feature type="transmembrane region" description="Helical" evidence="10">
    <location>
        <begin position="41"/>
        <end position="62"/>
    </location>
</feature>
<proteinExistence type="inferred from homology"/>
<evidence type="ECO:0000256" key="5">
    <source>
        <dbReference type="ARBA" id="ARBA00022597"/>
    </source>
</evidence>
<feature type="transmembrane region" description="Helical" evidence="10">
    <location>
        <begin position="120"/>
        <end position="143"/>
    </location>
</feature>
<evidence type="ECO:0000256" key="8">
    <source>
        <dbReference type="ARBA" id="ARBA00023047"/>
    </source>
</evidence>
<evidence type="ECO:0000256" key="10">
    <source>
        <dbReference type="SAM" id="Phobius"/>
    </source>
</evidence>
<keyword evidence="9 10" id="KW-0472">Membrane</keyword>
<comment type="subcellular location">
    <subcellularLocation>
        <location evidence="1">Cell membrane</location>
        <topology evidence="1">Multi-pass membrane protein</topology>
    </subcellularLocation>
</comment>
<accession>A0A7W4NZY5</accession>
<dbReference type="PRINTS" id="PR00164">
    <property type="entry name" value="ABC2TRNSPORT"/>
</dbReference>
<protein>
    <submittedName>
        <fullName evidence="12">ABC transporter permease</fullName>
    </submittedName>
</protein>
<dbReference type="PANTHER" id="PTHR30413:SF10">
    <property type="entry name" value="CAPSULE POLYSACCHARIDE EXPORT INNER-MEMBRANE PROTEIN CTRC"/>
    <property type="match status" value="1"/>
</dbReference>
<evidence type="ECO:0000256" key="2">
    <source>
        <dbReference type="ARBA" id="ARBA00007783"/>
    </source>
</evidence>
<evidence type="ECO:0000256" key="3">
    <source>
        <dbReference type="ARBA" id="ARBA00022448"/>
    </source>
</evidence>
<keyword evidence="8" id="KW-0625">Polysaccharide transport</keyword>
<feature type="transmembrane region" description="Helical" evidence="10">
    <location>
        <begin position="239"/>
        <end position="260"/>
    </location>
</feature>
<gene>
    <name evidence="12" type="ORF">HLH35_10580</name>
</gene>
<keyword evidence="6 10" id="KW-0812">Transmembrane</keyword>
<dbReference type="Proteomes" id="UP000577891">
    <property type="component" value="Unassembled WGS sequence"/>
</dbReference>
<keyword evidence="7 10" id="KW-1133">Transmembrane helix</keyword>
<sequence>MRQQSQWSNTLLSHFKLQYKVIHALILREIHTRYGRDNLGFLWVVGEPILFCAGVAILWTAIRPAREHGLAMTAIVVTGYVPLTMWRHCMGRAVKAYESNGSLLFHRQVTPFDIITARTFLEVIGTLMAGVLVMGSAIGLGYMKPPQDYGLLLLGLVYQSFFSFATALLTASVSEMSDLFEKIVTVISYLSLPFSGAFIMVAWLPLRYQWILMLSPMANNVEMIRGGQFGMGASVRYDLFYDTWMTALLLGLGIILTAGVRKHLEITG</sequence>
<evidence type="ECO:0000256" key="6">
    <source>
        <dbReference type="ARBA" id="ARBA00022692"/>
    </source>
</evidence>
<evidence type="ECO:0000256" key="1">
    <source>
        <dbReference type="ARBA" id="ARBA00004651"/>
    </source>
</evidence>
<keyword evidence="3" id="KW-0813">Transport</keyword>
<organism evidence="12 13">
    <name type="scientific">Gluconacetobacter asukensis</name>
    <dbReference type="NCBI Taxonomy" id="1017181"/>
    <lineage>
        <taxon>Bacteria</taxon>
        <taxon>Pseudomonadati</taxon>
        <taxon>Pseudomonadota</taxon>
        <taxon>Alphaproteobacteria</taxon>
        <taxon>Acetobacterales</taxon>
        <taxon>Acetobacteraceae</taxon>
        <taxon>Gluconacetobacter</taxon>
    </lineage>
</organism>
<dbReference type="PANTHER" id="PTHR30413">
    <property type="entry name" value="INNER MEMBRANE TRANSPORT PERMEASE"/>
    <property type="match status" value="1"/>
</dbReference>
<keyword evidence="4" id="KW-1003">Cell membrane</keyword>
<evidence type="ECO:0000256" key="7">
    <source>
        <dbReference type="ARBA" id="ARBA00022989"/>
    </source>
</evidence>
<dbReference type="GO" id="GO:0140359">
    <property type="term" value="F:ABC-type transporter activity"/>
    <property type="evidence" value="ECO:0007669"/>
    <property type="project" value="InterPro"/>
</dbReference>
<name>A0A7W4NZY5_9PROT</name>
<dbReference type="AlphaFoldDB" id="A0A7W4NZY5"/>
<dbReference type="InterPro" id="IPR000412">
    <property type="entry name" value="ABC_2_transport"/>
</dbReference>
<dbReference type="GO" id="GO:0015774">
    <property type="term" value="P:polysaccharide transport"/>
    <property type="evidence" value="ECO:0007669"/>
    <property type="project" value="UniProtKB-KW"/>
</dbReference>
<dbReference type="GO" id="GO:0015920">
    <property type="term" value="P:lipopolysaccharide transport"/>
    <property type="evidence" value="ECO:0007669"/>
    <property type="project" value="TreeGrafter"/>
</dbReference>